<dbReference type="PROSITE" id="PS51782">
    <property type="entry name" value="LYSM"/>
    <property type="match status" value="2"/>
</dbReference>
<dbReference type="SMART" id="SM00257">
    <property type="entry name" value="LysM"/>
    <property type="match status" value="2"/>
</dbReference>
<dbReference type="Gene3D" id="3.10.350.10">
    <property type="entry name" value="LysM domain"/>
    <property type="match status" value="2"/>
</dbReference>
<evidence type="ECO:0000259" key="2">
    <source>
        <dbReference type="PROSITE" id="PS51782"/>
    </source>
</evidence>
<feature type="compositionally biased region" description="Polar residues" evidence="1">
    <location>
        <begin position="37"/>
        <end position="52"/>
    </location>
</feature>
<proteinExistence type="predicted"/>
<feature type="region of interest" description="Disordered" evidence="1">
    <location>
        <begin position="37"/>
        <end position="85"/>
    </location>
</feature>
<accession>A0A0L6ZA44</accession>
<dbReference type="InterPro" id="IPR018392">
    <property type="entry name" value="LysM"/>
</dbReference>
<gene>
    <name evidence="3" type="primary">yneA_2</name>
    <name evidence="3" type="ORF">CLHOM_17520</name>
</gene>
<keyword evidence="4" id="KW-1185">Reference proteome</keyword>
<dbReference type="PATRIC" id="fig|1121318.3.peg.1766"/>
<organism evidence="3 4">
    <name type="scientific">Clostridium homopropionicum DSM 5847</name>
    <dbReference type="NCBI Taxonomy" id="1121318"/>
    <lineage>
        <taxon>Bacteria</taxon>
        <taxon>Bacillati</taxon>
        <taxon>Bacillota</taxon>
        <taxon>Clostridia</taxon>
        <taxon>Eubacteriales</taxon>
        <taxon>Clostridiaceae</taxon>
        <taxon>Clostridium</taxon>
    </lineage>
</organism>
<reference evidence="4" key="1">
    <citation type="submission" date="2015-08" db="EMBL/GenBank/DDBJ databases">
        <title>Genome sequence of the strict anaerobe Clostridium homopropionicum LuHBu1 (DSM 5847T).</title>
        <authorList>
            <person name="Poehlein A."/>
            <person name="Beck M."/>
            <person name="Schiel-Bengelsdorf B."/>
            <person name="Bengelsdorf F.R."/>
            <person name="Daniel R."/>
            <person name="Duerre P."/>
        </authorList>
    </citation>
    <scope>NUCLEOTIDE SEQUENCE [LARGE SCALE GENOMIC DNA]</scope>
    <source>
        <strain evidence="4">DSM 5847</strain>
    </source>
</reference>
<dbReference type="EMBL" id="LHUR01000022">
    <property type="protein sequence ID" value="KOA19663.1"/>
    <property type="molecule type" value="Genomic_DNA"/>
</dbReference>
<dbReference type="InterPro" id="IPR036779">
    <property type="entry name" value="LysM_dom_sf"/>
</dbReference>
<dbReference type="Proteomes" id="UP000037043">
    <property type="component" value="Unassembled WGS sequence"/>
</dbReference>
<feature type="domain" description="LysM" evidence="2">
    <location>
        <begin position="89"/>
        <end position="139"/>
    </location>
</feature>
<feature type="domain" description="LysM" evidence="2">
    <location>
        <begin position="150"/>
        <end position="200"/>
    </location>
</feature>
<evidence type="ECO:0000313" key="4">
    <source>
        <dbReference type="Proteomes" id="UP000037043"/>
    </source>
</evidence>
<dbReference type="GO" id="GO:0051301">
    <property type="term" value="P:cell division"/>
    <property type="evidence" value="ECO:0007669"/>
    <property type="project" value="UniProtKB-KW"/>
</dbReference>
<dbReference type="AlphaFoldDB" id="A0A0L6ZA44"/>
<dbReference type="Pfam" id="PF01476">
    <property type="entry name" value="LysM"/>
    <property type="match status" value="2"/>
</dbReference>
<keyword evidence="3" id="KW-0131">Cell cycle</keyword>
<dbReference type="RefSeq" id="WP_052221302.1">
    <property type="nucleotide sequence ID" value="NZ_LHUR01000022.1"/>
</dbReference>
<evidence type="ECO:0000256" key="1">
    <source>
        <dbReference type="SAM" id="MobiDB-lite"/>
    </source>
</evidence>
<evidence type="ECO:0000313" key="3">
    <source>
        <dbReference type="EMBL" id="KOA19663.1"/>
    </source>
</evidence>
<protein>
    <submittedName>
        <fullName evidence="3">Cell division suppressor protein YneA</fullName>
    </submittedName>
</protein>
<name>A0A0L6ZA44_9CLOT</name>
<sequence length="210" mass="23349">MKSKIKKALIILSSAIVLFFGVFFMTRSLNNLVQSSNKSDITDVNETSSKENSNAEDKVQVSKDNNTTKSTNDEPAAQSSNNSTAEKYTDYVVQKGDTLYSIARKTIPWKSQEEAVKLIETMNNIKDREVIVSGLRLMVPVNTIDTTNCIKYTVQPGETLYNIAEEYLPTIDTNEAVQVIMQKNNLSNPNLLSVGLEIYIPEGEAEPDAE</sequence>
<dbReference type="STRING" id="36844.SAMN04488501_102242"/>
<comment type="caution">
    <text evidence="3">The sequence shown here is derived from an EMBL/GenBank/DDBJ whole genome shotgun (WGS) entry which is preliminary data.</text>
</comment>
<dbReference type="CDD" id="cd00118">
    <property type="entry name" value="LysM"/>
    <property type="match status" value="2"/>
</dbReference>
<keyword evidence="3" id="KW-0132">Cell division</keyword>
<dbReference type="SUPFAM" id="SSF54106">
    <property type="entry name" value="LysM domain"/>
    <property type="match status" value="2"/>
</dbReference>